<dbReference type="GO" id="GO:0051287">
    <property type="term" value="F:NAD binding"/>
    <property type="evidence" value="ECO:0007669"/>
    <property type="project" value="InterPro"/>
</dbReference>
<dbReference type="InterPro" id="IPR036291">
    <property type="entry name" value="NAD(P)-bd_dom_sf"/>
</dbReference>
<dbReference type="STRING" id="78410.A0A0P7B2Z8"/>
<evidence type="ECO:0000313" key="6">
    <source>
        <dbReference type="Proteomes" id="UP000050424"/>
    </source>
</evidence>
<comment type="caution">
    <text evidence="5">The sequence shown here is derived from an EMBL/GenBank/DDBJ whole genome shotgun (WGS) entry which is preliminary data.</text>
</comment>
<dbReference type="GO" id="GO:0016491">
    <property type="term" value="F:oxidoreductase activity"/>
    <property type="evidence" value="ECO:0007669"/>
    <property type="project" value="UniProtKB-KW"/>
</dbReference>
<dbReference type="Gene3D" id="3.40.50.720">
    <property type="entry name" value="NAD(P)-binding Rossmann-like Domain"/>
    <property type="match status" value="2"/>
</dbReference>
<keyword evidence="2" id="KW-0520">NAD</keyword>
<dbReference type="Proteomes" id="UP000050424">
    <property type="component" value="Unassembled WGS sequence"/>
</dbReference>
<evidence type="ECO:0000256" key="3">
    <source>
        <dbReference type="SAM" id="MobiDB-lite"/>
    </source>
</evidence>
<dbReference type="InterPro" id="IPR006140">
    <property type="entry name" value="D-isomer_DH_NAD-bd"/>
</dbReference>
<dbReference type="AlphaFoldDB" id="A0A0P7B2Z8"/>
<dbReference type="PANTHER" id="PTHR43333:SF1">
    <property type="entry name" value="D-ISOMER SPECIFIC 2-HYDROXYACID DEHYDROGENASE NAD-BINDING DOMAIN-CONTAINING PROTEIN"/>
    <property type="match status" value="1"/>
</dbReference>
<gene>
    <name evidence="5" type="ORF">AK830_g6122</name>
</gene>
<evidence type="ECO:0000256" key="1">
    <source>
        <dbReference type="ARBA" id="ARBA00023002"/>
    </source>
</evidence>
<evidence type="ECO:0000259" key="4">
    <source>
        <dbReference type="Pfam" id="PF02826"/>
    </source>
</evidence>
<keyword evidence="6" id="KW-1185">Reference proteome</keyword>
<dbReference type="EMBL" id="LKCW01000083">
    <property type="protein sequence ID" value="KPM40435.1"/>
    <property type="molecule type" value="Genomic_DNA"/>
</dbReference>
<reference evidence="5 6" key="1">
    <citation type="submission" date="2015-09" db="EMBL/GenBank/DDBJ databases">
        <title>Draft genome of a European isolate of the apple canker pathogen Neonectria ditissima.</title>
        <authorList>
            <person name="Gomez-Cortecero A."/>
            <person name="Harrison R.J."/>
            <person name="Armitage A.D."/>
        </authorList>
    </citation>
    <scope>NUCLEOTIDE SEQUENCE [LARGE SCALE GENOMIC DNA]</scope>
    <source>
        <strain evidence="5 6">R09/05</strain>
    </source>
</reference>
<dbReference type="SUPFAM" id="SSF51735">
    <property type="entry name" value="NAD(P)-binding Rossmann-fold domains"/>
    <property type="match status" value="1"/>
</dbReference>
<dbReference type="PANTHER" id="PTHR43333">
    <property type="entry name" value="2-HACID_DH_C DOMAIN-CONTAINING PROTEIN"/>
    <property type="match status" value="1"/>
</dbReference>
<feature type="region of interest" description="Disordered" evidence="3">
    <location>
        <begin position="109"/>
        <end position="138"/>
    </location>
</feature>
<protein>
    <recommendedName>
        <fullName evidence="4">D-isomer specific 2-hydroxyacid dehydrogenase NAD-binding domain-containing protein</fullName>
    </recommendedName>
</protein>
<feature type="domain" description="D-isomer specific 2-hydroxyacid dehydrogenase NAD-binding" evidence="4">
    <location>
        <begin position="239"/>
        <end position="332"/>
    </location>
</feature>
<keyword evidence="1" id="KW-0560">Oxidoreductase</keyword>
<sequence>MASTAFKDDVLLVYLPSPPPPQFLQGVQSEFPNLRVRWVETPVDNGQLLPPDHLTAEQWAGVTMMCIYHVPKPEVIPDVRFFQTASAGTDAWAKHPKYLDPDVVFSNASGCQPSTPTSKSKSSGGPDSSGKSTSPPAAECTLEAFSPTILLTSPHLTSPLLDLHAKPRGILGYGGIGRQCARLGQALGMDIFAYTHRERLTPESRRDDTYCVPGTGDPDGLIPARWFSGASRGAINDFLAQDLDLLVVALPLNIDTRGLLGREQFEILGRNRNKTFLSNVARGAIVDDAALVHALETGLISGAAIDVTDPEPLPKGHPLWKAPNIFITPHIAWMSSRYWDNLSDLLLKNLEKLANGQTVINLDKKR</sequence>
<organism evidence="5 6">
    <name type="scientific">Neonectria ditissima</name>
    <dbReference type="NCBI Taxonomy" id="78410"/>
    <lineage>
        <taxon>Eukaryota</taxon>
        <taxon>Fungi</taxon>
        <taxon>Dikarya</taxon>
        <taxon>Ascomycota</taxon>
        <taxon>Pezizomycotina</taxon>
        <taxon>Sordariomycetes</taxon>
        <taxon>Hypocreomycetidae</taxon>
        <taxon>Hypocreales</taxon>
        <taxon>Nectriaceae</taxon>
        <taxon>Neonectria</taxon>
    </lineage>
</organism>
<accession>A0A0P7B2Z8</accession>
<name>A0A0P7B2Z8_9HYPO</name>
<evidence type="ECO:0000313" key="5">
    <source>
        <dbReference type="EMBL" id="KPM40435.1"/>
    </source>
</evidence>
<proteinExistence type="predicted"/>
<evidence type="ECO:0000256" key="2">
    <source>
        <dbReference type="ARBA" id="ARBA00023027"/>
    </source>
</evidence>
<dbReference type="OrthoDB" id="298012at2759"/>
<feature type="compositionally biased region" description="Low complexity" evidence="3">
    <location>
        <begin position="113"/>
        <end position="136"/>
    </location>
</feature>
<dbReference type="Pfam" id="PF02826">
    <property type="entry name" value="2-Hacid_dh_C"/>
    <property type="match status" value="1"/>
</dbReference>